<proteinExistence type="predicted"/>
<dbReference type="Proteomes" id="UP001497516">
    <property type="component" value="Chromosome 9"/>
</dbReference>
<evidence type="ECO:0000313" key="2">
    <source>
        <dbReference type="Proteomes" id="UP001497516"/>
    </source>
</evidence>
<sequence length="95" mass="10820">MEGTVLRLPEVRMPREQRGFATEGDQVESIYEGGESAIPTPQLVHQQLNNARDYRVEGMIAAILHNQEREKETRLHITACLHAIMKKMNIPTDPI</sequence>
<protein>
    <submittedName>
        <fullName evidence="1">Uncharacterized protein</fullName>
    </submittedName>
</protein>
<evidence type="ECO:0000313" key="1">
    <source>
        <dbReference type="EMBL" id="CAL1413567.1"/>
    </source>
</evidence>
<keyword evidence="2" id="KW-1185">Reference proteome</keyword>
<dbReference type="AlphaFoldDB" id="A0AAV2GSW8"/>
<gene>
    <name evidence="1" type="ORF">LTRI10_LOCUS52790</name>
</gene>
<organism evidence="1 2">
    <name type="scientific">Linum trigynum</name>
    <dbReference type="NCBI Taxonomy" id="586398"/>
    <lineage>
        <taxon>Eukaryota</taxon>
        <taxon>Viridiplantae</taxon>
        <taxon>Streptophyta</taxon>
        <taxon>Embryophyta</taxon>
        <taxon>Tracheophyta</taxon>
        <taxon>Spermatophyta</taxon>
        <taxon>Magnoliopsida</taxon>
        <taxon>eudicotyledons</taxon>
        <taxon>Gunneridae</taxon>
        <taxon>Pentapetalae</taxon>
        <taxon>rosids</taxon>
        <taxon>fabids</taxon>
        <taxon>Malpighiales</taxon>
        <taxon>Linaceae</taxon>
        <taxon>Linum</taxon>
    </lineage>
</organism>
<dbReference type="EMBL" id="OZ034822">
    <property type="protein sequence ID" value="CAL1413567.1"/>
    <property type="molecule type" value="Genomic_DNA"/>
</dbReference>
<accession>A0AAV2GSW8</accession>
<name>A0AAV2GSW8_9ROSI</name>
<reference evidence="1 2" key="1">
    <citation type="submission" date="2024-04" db="EMBL/GenBank/DDBJ databases">
        <authorList>
            <person name="Fracassetti M."/>
        </authorList>
    </citation>
    <scope>NUCLEOTIDE SEQUENCE [LARGE SCALE GENOMIC DNA]</scope>
</reference>